<organism evidence="2 3">
    <name type="scientific">Araneus ventricosus</name>
    <name type="common">Orbweaver spider</name>
    <name type="synonym">Epeira ventricosa</name>
    <dbReference type="NCBI Taxonomy" id="182803"/>
    <lineage>
        <taxon>Eukaryota</taxon>
        <taxon>Metazoa</taxon>
        <taxon>Ecdysozoa</taxon>
        <taxon>Arthropoda</taxon>
        <taxon>Chelicerata</taxon>
        <taxon>Arachnida</taxon>
        <taxon>Araneae</taxon>
        <taxon>Araneomorphae</taxon>
        <taxon>Entelegynae</taxon>
        <taxon>Araneoidea</taxon>
        <taxon>Araneidae</taxon>
        <taxon>Araneus</taxon>
    </lineage>
</organism>
<name>A0A4Y2D4M8_ARAVE</name>
<dbReference type="AlphaFoldDB" id="A0A4Y2D4M8"/>
<evidence type="ECO:0000256" key="1">
    <source>
        <dbReference type="SAM" id="Phobius"/>
    </source>
</evidence>
<evidence type="ECO:0000313" key="2">
    <source>
        <dbReference type="EMBL" id="GBM11690.1"/>
    </source>
</evidence>
<feature type="transmembrane region" description="Helical" evidence="1">
    <location>
        <begin position="6"/>
        <end position="25"/>
    </location>
</feature>
<keyword evidence="1" id="KW-0472">Membrane</keyword>
<proteinExistence type="predicted"/>
<keyword evidence="3" id="KW-1185">Reference proteome</keyword>
<reference evidence="2 3" key="1">
    <citation type="journal article" date="2019" name="Sci. Rep.">
        <title>Orb-weaving spider Araneus ventricosus genome elucidates the spidroin gene catalogue.</title>
        <authorList>
            <person name="Kono N."/>
            <person name="Nakamura H."/>
            <person name="Ohtoshi R."/>
            <person name="Moran D.A.P."/>
            <person name="Shinohara A."/>
            <person name="Yoshida Y."/>
            <person name="Fujiwara M."/>
            <person name="Mori M."/>
            <person name="Tomita M."/>
            <person name="Arakawa K."/>
        </authorList>
    </citation>
    <scope>NUCLEOTIDE SEQUENCE [LARGE SCALE GENOMIC DNA]</scope>
</reference>
<dbReference type="Proteomes" id="UP000499080">
    <property type="component" value="Unassembled WGS sequence"/>
</dbReference>
<evidence type="ECO:0000313" key="3">
    <source>
        <dbReference type="Proteomes" id="UP000499080"/>
    </source>
</evidence>
<comment type="caution">
    <text evidence="2">The sequence shown here is derived from an EMBL/GenBank/DDBJ whole genome shotgun (WGS) entry which is preliminary data.</text>
</comment>
<keyword evidence="1" id="KW-0812">Transmembrane</keyword>
<accession>A0A4Y2D4M8</accession>
<sequence>MIVAVVSMLVYLPPMIVAVVSMLTTDDRGR</sequence>
<gene>
    <name evidence="2" type="ORF">AVEN_75647_1</name>
</gene>
<dbReference type="EMBL" id="BGPR01000303">
    <property type="protein sequence ID" value="GBM11690.1"/>
    <property type="molecule type" value="Genomic_DNA"/>
</dbReference>
<keyword evidence="1" id="KW-1133">Transmembrane helix</keyword>
<feature type="non-terminal residue" evidence="2">
    <location>
        <position position="30"/>
    </location>
</feature>
<protein>
    <submittedName>
        <fullName evidence="2">Uncharacterized protein</fullName>
    </submittedName>
</protein>